<keyword evidence="3" id="KW-1185">Reference proteome</keyword>
<evidence type="ECO:0000313" key="2">
    <source>
        <dbReference type="EMBL" id="KAK3248021.1"/>
    </source>
</evidence>
<feature type="compositionally biased region" description="Gly residues" evidence="1">
    <location>
        <begin position="27"/>
        <end position="46"/>
    </location>
</feature>
<name>A0AAE0C416_9CHLO</name>
<proteinExistence type="predicted"/>
<feature type="region of interest" description="Disordered" evidence="1">
    <location>
        <begin position="499"/>
        <end position="696"/>
    </location>
</feature>
<feature type="region of interest" description="Disordered" evidence="1">
    <location>
        <begin position="722"/>
        <end position="742"/>
    </location>
</feature>
<feature type="compositionally biased region" description="Basic and acidic residues" evidence="1">
    <location>
        <begin position="64"/>
        <end position="79"/>
    </location>
</feature>
<dbReference type="AlphaFoldDB" id="A0AAE0C416"/>
<feature type="region of interest" description="Disordered" evidence="1">
    <location>
        <begin position="285"/>
        <end position="413"/>
    </location>
</feature>
<dbReference type="EMBL" id="LGRX02028474">
    <property type="protein sequence ID" value="KAK3248021.1"/>
    <property type="molecule type" value="Genomic_DNA"/>
</dbReference>
<feature type="compositionally biased region" description="Basic and acidic residues" evidence="1">
    <location>
        <begin position="499"/>
        <end position="521"/>
    </location>
</feature>
<feature type="region of interest" description="Disordered" evidence="1">
    <location>
        <begin position="436"/>
        <end position="468"/>
    </location>
</feature>
<feature type="compositionally biased region" description="Basic and acidic residues" evidence="1">
    <location>
        <begin position="100"/>
        <end position="110"/>
    </location>
</feature>
<reference evidence="2 3" key="1">
    <citation type="journal article" date="2015" name="Genome Biol. Evol.">
        <title>Comparative Genomics of a Bacterivorous Green Alga Reveals Evolutionary Causalities and Consequences of Phago-Mixotrophic Mode of Nutrition.</title>
        <authorList>
            <person name="Burns J.A."/>
            <person name="Paasch A."/>
            <person name="Narechania A."/>
            <person name="Kim E."/>
        </authorList>
    </citation>
    <scope>NUCLEOTIDE SEQUENCE [LARGE SCALE GENOMIC DNA]</scope>
    <source>
        <strain evidence="2 3">PLY_AMNH</strain>
    </source>
</reference>
<gene>
    <name evidence="2" type="ORF">CYMTET_42498</name>
</gene>
<feature type="compositionally biased region" description="Basic and acidic residues" evidence="1">
    <location>
        <begin position="438"/>
        <end position="449"/>
    </location>
</feature>
<feature type="compositionally biased region" description="Basic and acidic residues" evidence="1">
    <location>
        <begin position="189"/>
        <end position="218"/>
    </location>
</feature>
<evidence type="ECO:0000256" key="1">
    <source>
        <dbReference type="SAM" id="MobiDB-lite"/>
    </source>
</evidence>
<feature type="compositionally biased region" description="Basic and acidic residues" evidence="1">
    <location>
        <begin position="644"/>
        <end position="665"/>
    </location>
</feature>
<feature type="compositionally biased region" description="Basic and acidic residues" evidence="1">
    <location>
        <begin position="133"/>
        <end position="156"/>
    </location>
</feature>
<organism evidence="2 3">
    <name type="scientific">Cymbomonas tetramitiformis</name>
    <dbReference type="NCBI Taxonomy" id="36881"/>
    <lineage>
        <taxon>Eukaryota</taxon>
        <taxon>Viridiplantae</taxon>
        <taxon>Chlorophyta</taxon>
        <taxon>Pyramimonadophyceae</taxon>
        <taxon>Pyramimonadales</taxon>
        <taxon>Pyramimonadaceae</taxon>
        <taxon>Cymbomonas</taxon>
    </lineage>
</organism>
<feature type="compositionally biased region" description="Gly residues" evidence="1">
    <location>
        <begin position="237"/>
        <end position="247"/>
    </location>
</feature>
<feature type="compositionally biased region" description="Basic and acidic residues" evidence="1">
    <location>
        <begin position="529"/>
        <end position="540"/>
    </location>
</feature>
<feature type="compositionally biased region" description="Basic and acidic residues" evidence="1">
    <location>
        <begin position="305"/>
        <end position="319"/>
    </location>
</feature>
<sequence length="742" mass="76412">MIVGSGAAVGEWGEGGGETGGAEVEGWGRGGGVGKGEEGGGVGSGGEDATSCIDQGVCGGGRQSADEGGKAGKEGRGEEGAASVFQLTLAGGEKGCGGGGRREGGNDVTRDGGVVKGGVGRRTRGVDAALGPLEERGEGGRARYAGESRAERRSEGEGNPGGAEANKRIRGRRREQWPEVGGGCGQRWRNAEAARWRGGSERGEPRKGEEGREGDLRGSGDGGPDESLDASRERGGRAGSGGGGGHGGGRRAWAEERGGGLNYSTKLVKVEGLLSLRLALLQEVEKEKEGSCEGSMSEPPGEVPGRGRREEERKREKKEVRKRKERGGGERRGGSAPRSGEEASEVTGVAAEEGGRGSCIGEPADQRELDRRGLGEGGEDGTGTRRAERDGEVKEVHQRANGSNTSLVPDDDAALLIPDPSAVTEAAKGVVLLEEGTEGDRGELDEVATREGNVVGKLDDGEGDEEGGGFLQEEAVFRGDTEAGEETGLLHARKVGNVRDEGGVGRGEVRGTIKLSKESGREGGGAGARKGEGEVREGDKGFCPLAAGDDGEVKRGVELPVDGQRGKGRAGGSNGRREEFGESERVNGRGEGSEEGEKQGGGERSGGRGKEEMKGGGKEKGKKEGTPGSAREGVSGGNQALGHGETEGGKEARGEQKEEAGRAEEEGGGQHGGRRRAEEKREEREGPGVVSMNEGEYSVCGVLEHGEGGEREVRVLIKSEGEREGSGVLSMNEGGRERAQMC</sequence>
<feature type="region of interest" description="Disordered" evidence="1">
    <location>
        <begin position="1"/>
        <end position="265"/>
    </location>
</feature>
<feature type="compositionally biased region" description="Basic and acidic residues" evidence="1">
    <location>
        <begin position="382"/>
        <end position="398"/>
    </location>
</feature>
<comment type="caution">
    <text evidence="2">The sequence shown here is derived from an EMBL/GenBank/DDBJ whole genome shotgun (WGS) entry which is preliminary data.</text>
</comment>
<feature type="compositionally biased region" description="Basic and acidic residues" evidence="1">
    <location>
        <begin position="364"/>
        <end position="374"/>
    </location>
</feature>
<feature type="compositionally biased region" description="Basic and acidic residues" evidence="1">
    <location>
        <begin position="575"/>
        <end position="625"/>
    </location>
</feature>
<dbReference type="Proteomes" id="UP001190700">
    <property type="component" value="Unassembled WGS sequence"/>
</dbReference>
<feature type="compositionally biased region" description="Basic and acidic residues" evidence="1">
    <location>
        <begin position="675"/>
        <end position="686"/>
    </location>
</feature>
<accession>A0AAE0C416</accession>
<protein>
    <submittedName>
        <fullName evidence="2">Uncharacterized protein</fullName>
    </submittedName>
</protein>
<evidence type="ECO:0000313" key="3">
    <source>
        <dbReference type="Proteomes" id="UP001190700"/>
    </source>
</evidence>
<feature type="compositionally biased region" description="Low complexity" evidence="1">
    <location>
        <begin position="1"/>
        <end position="11"/>
    </location>
</feature>